<name>A0A507DT48_9FUNG</name>
<dbReference type="EMBL" id="QEAQ01000144">
    <property type="protein sequence ID" value="TPX54706.1"/>
    <property type="molecule type" value="Genomic_DNA"/>
</dbReference>
<feature type="transmembrane region" description="Helical" evidence="9">
    <location>
        <begin position="504"/>
        <end position="528"/>
    </location>
</feature>
<organism evidence="11 12">
    <name type="scientific">Powellomyces hirtus</name>
    <dbReference type="NCBI Taxonomy" id="109895"/>
    <lineage>
        <taxon>Eukaryota</taxon>
        <taxon>Fungi</taxon>
        <taxon>Fungi incertae sedis</taxon>
        <taxon>Chytridiomycota</taxon>
        <taxon>Chytridiomycota incertae sedis</taxon>
        <taxon>Chytridiomycetes</taxon>
        <taxon>Spizellomycetales</taxon>
        <taxon>Powellomycetaceae</taxon>
        <taxon>Powellomyces</taxon>
    </lineage>
</organism>
<keyword evidence="5" id="KW-0547">Nucleotide-binding</keyword>
<keyword evidence="6" id="KW-0067">ATP-binding</keyword>
<dbReference type="PANTHER" id="PTHR48042">
    <property type="entry name" value="ABC TRANSPORTER G FAMILY MEMBER 11"/>
    <property type="match status" value="1"/>
</dbReference>
<dbReference type="InterPro" id="IPR013525">
    <property type="entry name" value="ABC2_TM"/>
</dbReference>
<dbReference type="GO" id="GO:0005524">
    <property type="term" value="F:ATP binding"/>
    <property type="evidence" value="ECO:0007669"/>
    <property type="project" value="UniProtKB-KW"/>
</dbReference>
<feature type="domain" description="ABC transporter" evidence="10">
    <location>
        <begin position="35"/>
        <end position="284"/>
    </location>
</feature>
<evidence type="ECO:0000256" key="3">
    <source>
        <dbReference type="ARBA" id="ARBA00022448"/>
    </source>
</evidence>
<accession>A0A507DT48</accession>
<gene>
    <name evidence="11" type="ORF">PhCBS80983_g05815</name>
</gene>
<feature type="transmembrane region" description="Helical" evidence="9">
    <location>
        <begin position="405"/>
        <end position="427"/>
    </location>
</feature>
<dbReference type="InterPro" id="IPR017871">
    <property type="entry name" value="ABC_transporter-like_CS"/>
</dbReference>
<keyword evidence="7 9" id="KW-1133">Transmembrane helix</keyword>
<evidence type="ECO:0000256" key="5">
    <source>
        <dbReference type="ARBA" id="ARBA00022741"/>
    </source>
</evidence>
<keyword evidence="4 9" id="KW-0812">Transmembrane</keyword>
<evidence type="ECO:0000256" key="6">
    <source>
        <dbReference type="ARBA" id="ARBA00022840"/>
    </source>
</evidence>
<reference evidence="11 12" key="1">
    <citation type="journal article" date="2019" name="Sci. Rep.">
        <title>Comparative genomics of chytrid fungi reveal insights into the obligate biotrophic and pathogenic lifestyle of Synchytrium endobioticum.</title>
        <authorList>
            <person name="van de Vossenberg B.T.L.H."/>
            <person name="Warris S."/>
            <person name="Nguyen H.D.T."/>
            <person name="van Gent-Pelzer M.P.E."/>
            <person name="Joly D.L."/>
            <person name="van de Geest H.C."/>
            <person name="Bonants P.J.M."/>
            <person name="Smith D.S."/>
            <person name="Levesque C.A."/>
            <person name="van der Lee T.A.J."/>
        </authorList>
    </citation>
    <scope>NUCLEOTIDE SEQUENCE [LARGE SCALE GENOMIC DNA]</scope>
    <source>
        <strain evidence="11 12">CBS 809.83</strain>
    </source>
</reference>
<feature type="transmembrane region" description="Helical" evidence="9">
    <location>
        <begin position="612"/>
        <end position="631"/>
    </location>
</feature>
<feature type="transmembrane region" description="Helical" evidence="9">
    <location>
        <begin position="448"/>
        <end position="474"/>
    </location>
</feature>
<evidence type="ECO:0000256" key="8">
    <source>
        <dbReference type="ARBA" id="ARBA00023136"/>
    </source>
</evidence>
<dbReference type="Proteomes" id="UP000318582">
    <property type="component" value="Unassembled WGS sequence"/>
</dbReference>
<sequence length="635" mass="70146">MENMKVFGKAEDYANVDVPLIVTDGKPSSLPKHVLAWRDLSFSVPAKGAGSGADAPRTILLDNVSGFVQSGEMLAVMGPSGAGKSTFLDTLSGRRRGEQYRGSVRLDGTTEFPIRHLSSYVEQDDALFGSLTVSETLYYAARLSLPSSLSYGDVEQRINETLAQLGLSRVADNLIGTPIQRGISGGQKRRVTIGSALITKPVILFLDEPTSGLDSDTTFHVMSSLKNLAKTQNVIIIATIHQPNYDTFSLFDRLLLLARGKTLYCGPVADLPTYCETIYHPIPGFRNPADHVMSIVNPDFVGSAEQADQQISLLVKAWAPKQAELVTDLERREKEANSFRVEATAGDQASMVRKTGYLVARMMLNYRRSLIGYGVRLGMYIGMGLLLALVWINLGTEQEKLNDRISVHFFSVAFLGFMSVAGIPAFLEERGVYLRERHNGLYGPAAYALANSVVTIPFLLICNLAFCLICYWAIGLAPGAGHFFQFFIYLFLALYAAESQSVLIAALIPIFIAALAIAAFANGFWMVVQGYFMRNLPSFWQNSFHYMDFQMYSFQLLMNEDLRGTIWTCGNAPTGACQCNYYSELQEAGICAFRGEDALKALDIYDINYGKWIVILVSISLVLRLAFYAVLKLKH</sequence>
<proteinExistence type="inferred from homology"/>
<keyword evidence="3" id="KW-0813">Transport</keyword>
<dbReference type="Pfam" id="PF19055">
    <property type="entry name" value="ABC2_membrane_7"/>
    <property type="match status" value="1"/>
</dbReference>
<feature type="transmembrane region" description="Helical" evidence="9">
    <location>
        <begin position="480"/>
        <end position="497"/>
    </location>
</feature>
<dbReference type="InterPro" id="IPR003439">
    <property type="entry name" value="ABC_transporter-like_ATP-bd"/>
</dbReference>
<keyword evidence="12" id="KW-1185">Reference proteome</keyword>
<dbReference type="PANTHER" id="PTHR48042:SF11">
    <property type="entry name" value="ABC TRANSPORTER G FAMILY MEMBER 11"/>
    <property type="match status" value="1"/>
</dbReference>
<comment type="caution">
    <text evidence="11">The sequence shown here is derived from an EMBL/GenBank/DDBJ whole genome shotgun (WGS) entry which is preliminary data.</text>
</comment>
<protein>
    <recommendedName>
        <fullName evidence="10">ABC transporter domain-containing protein</fullName>
    </recommendedName>
</protein>
<evidence type="ECO:0000256" key="7">
    <source>
        <dbReference type="ARBA" id="ARBA00022989"/>
    </source>
</evidence>
<dbReference type="PROSITE" id="PS50893">
    <property type="entry name" value="ABC_TRANSPORTER_2"/>
    <property type="match status" value="1"/>
</dbReference>
<evidence type="ECO:0000256" key="2">
    <source>
        <dbReference type="ARBA" id="ARBA00005814"/>
    </source>
</evidence>
<evidence type="ECO:0000256" key="4">
    <source>
        <dbReference type="ARBA" id="ARBA00022692"/>
    </source>
</evidence>
<evidence type="ECO:0000259" key="10">
    <source>
        <dbReference type="PROSITE" id="PS50893"/>
    </source>
</evidence>
<dbReference type="GO" id="GO:0016887">
    <property type="term" value="F:ATP hydrolysis activity"/>
    <property type="evidence" value="ECO:0007669"/>
    <property type="project" value="InterPro"/>
</dbReference>
<comment type="similarity">
    <text evidence="2">Belongs to the ABC transporter superfamily. ABCG family. Eye pigment precursor importer (TC 3.A.1.204) subfamily.</text>
</comment>
<dbReference type="GO" id="GO:0016020">
    <property type="term" value="C:membrane"/>
    <property type="evidence" value="ECO:0007669"/>
    <property type="project" value="UniProtKB-SubCell"/>
</dbReference>
<keyword evidence="8 9" id="KW-0472">Membrane</keyword>
<dbReference type="InterPro" id="IPR052215">
    <property type="entry name" value="Plant_ABCG"/>
</dbReference>
<dbReference type="SMART" id="SM00382">
    <property type="entry name" value="AAA"/>
    <property type="match status" value="1"/>
</dbReference>
<dbReference type="Pfam" id="PF01061">
    <property type="entry name" value="ABC2_membrane"/>
    <property type="match status" value="1"/>
</dbReference>
<dbReference type="GO" id="GO:0140359">
    <property type="term" value="F:ABC-type transporter activity"/>
    <property type="evidence" value="ECO:0007669"/>
    <property type="project" value="InterPro"/>
</dbReference>
<evidence type="ECO:0000313" key="11">
    <source>
        <dbReference type="EMBL" id="TPX54706.1"/>
    </source>
</evidence>
<dbReference type="Pfam" id="PF00005">
    <property type="entry name" value="ABC_tran"/>
    <property type="match status" value="1"/>
</dbReference>
<dbReference type="InterPro" id="IPR003593">
    <property type="entry name" value="AAA+_ATPase"/>
</dbReference>
<dbReference type="AlphaFoldDB" id="A0A507DT48"/>
<evidence type="ECO:0000256" key="1">
    <source>
        <dbReference type="ARBA" id="ARBA00004141"/>
    </source>
</evidence>
<evidence type="ECO:0000256" key="9">
    <source>
        <dbReference type="SAM" id="Phobius"/>
    </source>
</evidence>
<dbReference type="CDD" id="cd03213">
    <property type="entry name" value="ABCG_EPDR"/>
    <property type="match status" value="1"/>
</dbReference>
<dbReference type="PROSITE" id="PS00211">
    <property type="entry name" value="ABC_TRANSPORTER_1"/>
    <property type="match status" value="1"/>
</dbReference>
<evidence type="ECO:0000313" key="12">
    <source>
        <dbReference type="Proteomes" id="UP000318582"/>
    </source>
</evidence>
<dbReference type="InterPro" id="IPR027417">
    <property type="entry name" value="P-loop_NTPase"/>
</dbReference>
<dbReference type="SUPFAM" id="SSF52540">
    <property type="entry name" value="P-loop containing nucleoside triphosphate hydrolases"/>
    <property type="match status" value="1"/>
</dbReference>
<feature type="transmembrane region" description="Helical" evidence="9">
    <location>
        <begin position="370"/>
        <end position="393"/>
    </location>
</feature>
<comment type="subcellular location">
    <subcellularLocation>
        <location evidence="1">Membrane</location>
        <topology evidence="1">Multi-pass membrane protein</topology>
    </subcellularLocation>
</comment>
<dbReference type="InterPro" id="IPR043926">
    <property type="entry name" value="ABCG_dom"/>
</dbReference>
<dbReference type="STRING" id="109895.A0A507DT48"/>
<dbReference type="Gene3D" id="3.40.50.300">
    <property type="entry name" value="P-loop containing nucleotide triphosphate hydrolases"/>
    <property type="match status" value="1"/>
</dbReference>